<feature type="compositionally biased region" description="Basic and acidic residues" evidence="4">
    <location>
        <begin position="1052"/>
        <end position="1061"/>
    </location>
</feature>
<feature type="region of interest" description="Disordered" evidence="4">
    <location>
        <begin position="1200"/>
        <end position="1222"/>
    </location>
</feature>
<comment type="subcellular location">
    <subcellularLocation>
        <location evidence="1">Chromosome</location>
    </subcellularLocation>
</comment>
<keyword evidence="3" id="KW-0479">Metal-binding</keyword>
<feature type="domain" description="SET" evidence="6">
    <location>
        <begin position="2605"/>
        <end position="2736"/>
    </location>
</feature>
<gene>
    <name evidence="8" type="ORF">CBR_g22240</name>
</gene>
<feature type="compositionally biased region" description="Basic and acidic residues" evidence="4">
    <location>
        <begin position="1967"/>
        <end position="1979"/>
    </location>
</feature>
<feature type="region of interest" description="Disordered" evidence="4">
    <location>
        <begin position="2345"/>
        <end position="2366"/>
    </location>
</feature>
<dbReference type="InterPro" id="IPR046341">
    <property type="entry name" value="SET_dom_sf"/>
</dbReference>
<feature type="region of interest" description="Disordered" evidence="4">
    <location>
        <begin position="1966"/>
        <end position="2044"/>
    </location>
</feature>
<dbReference type="PROSITE" id="PS00028">
    <property type="entry name" value="ZINC_FINGER_C2H2_1"/>
    <property type="match status" value="2"/>
</dbReference>
<dbReference type="Pfam" id="PF05033">
    <property type="entry name" value="Pre-SET"/>
    <property type="match status" value="1"/>
</dbReference>
<dbReference type="GO" id="GO:0042054">
    <property type="term" value="F:histone methyltransferase activity"/>
    <property type="evidence" value="ECO:0007669"/>
    <property type="project" value="InterPro"/>
</dbReference>
<feature type="compositionally biased region" description="Basic and acidic residues" evidence="4">
    <location>
        <begin position="1096"/>
        <end position="1112"/>
    </location>
</feature>
<dbReference type="SMART" id="SM00317">
    <property type="entry name" value="SET"/>
    <property type="match status" value="1"/>
</dbReference>
<feature type="compositionally biased region" description="Acidic residues" evidence="4">
    <location>
        <begin position="1410"/>
        <end position="1419"/>
    </location>
</feature>
<evidence type="ECO:0008006" key="10">
    <source>
        <dbReference type="Google" id="ProtNLM"/>
    </source>
</evidence>
<dbReference type="InterPro" id="IPR013087">
    <property type="entry name" value="Znf_C2H2_type"/>
</dbReference>
<keyword evidence="9" id="KW-1185">Reference proteome</keyword>
<dbReference type="PROSITE" id="PS50280">
    <property type="entry name" value="SET"/>
    <property type="match status" value="1"/>
</dbReference>
<feature type="region of interest" description="Disordered" evidence="4">
    <location>
        <begin position="2480"/>
        <end position="2499"/>
    </location>
</feature>
<evidence type="ECO:0000313" key="9">
    <source>
        <dbReference type="Proteomes" id="UP000265515"/>
    </source>
</evidence>
<name>A0A388L2G7_CHABU</name>
<evidence type="ECO:0000259" key="7">
    <source>
        <dbReference type="PROSITE" id="PS50867"/>
    </source>
</evidence>
<protein>
    <recommendedName>
        <fullName evidence="10">C2H2-type domain-containing protein</fullName>
    </recommendedName>
</protein>
<feature type="compositionally biased region" description="Basic and acidic residues" evidence="4">
    <location>
        <begin position="713"/>
        <end position="725"/>
    </location>
</feature>
<evidence type="ECO:0000256" key="3">
    <source>
        <dbReference type="PROSITE-ProRule" id="PRU00042"/>
    </source>
</evidence>
<feature type="region of interest" description="Disordered" evidence="4">
    <location>
        <begin position="1822"/>
        <end position="1938"/>
    </location>
</feature>
<dbReference type="GO" id="GO:0008270">
    <property type="term" value="F:zinc ion binding"/>
    <property type="evidence" value="ECO:0007669"/>
    <property type="project" value="UniProtKB-KW"/>
</dbReference>
<feature type="domain" description="C2H2-type" evidence="5">
    <location>
        <begin position="1945"/>
        <end position="1973"/>
    </location>
</feature>
<dbReference type="GO" id="GO:0005634">
    <property type="term" value="C:nucleus"/>
    <property type="evidence" value="ECO:0007669"/>
    <property type="project" value="InterPro"/>
</dbReference>
<reference evidence="8 9" key="1">
    <citation type="journal article" date="2018" name="Cell">
        <title>The Chara Genome: Secondary Complexity and Implications for Plant Terrestrialization.</title>
        <authorList>
            <person name="Nishiyama T."/>
            <person name="Sakayama H."/>
            <person name="Vries J.D."/>
            <person name="Buschmann H."/>
            <person name="Saint-Marcoux D."/>
            <person name="Ullrich K.K."/>
            <person name="Haas F.B."/>
            <person name="Vanderstraeten L."/>
            <person name="Becker D."/>
            <person name="Lang D."/>
            <person name="Vosolsobe S."/>
            <person name="Rombauts S."/>
            <person name="Wilhelmsson P.K.I."/>
            <person name="Janitza P."/>
            <person name="Kern R."/>
            <person name="Heyl A."/>
            <person name="Rumpler F."/>
            <person name="Villalobos L.I.A.C."/>
            <person name="Clay J.M."/>
            <person name="Skokan R."/>
            <person name="Toyoda A."/>
            <person name="Suzuki Y."/>
            <person name="Kagoshima H."/>
            <person name="Schijlen E."/>
            <person name="Tajeshwar N."/>
            <person name="Catarino B."/>
            <person name="Hetherington A.J."/>
            <person name="Saltykova A."/>
            <person name="Bonnot C."/>
            <person name="Breuninger H."/>
            <person name="Symeonidi A."/>
            <person name="Radhakrishnan G.V."/>
            <person name="Van Nieuwerburgh F."/>
            <person name="Deforce D."/>
            <person name="Chang C."/>
            <person name="Karol K.G."/>
            <person name="Hedrich R."/>
            <person name="Ulvskov P."/>
            <person name="Glockner G."/>
            <person name="Delwiche C.F."/>
            <person name="Petrasek J."/>
            <person name="Van de Peer Y."/>
            <person name="Friml J."/>
            <person name="Beilby M."/>
            <person name="Dolan L."/>
            <person name="Kohara Y."/>
            <person name="Sugano S."/>
            <person name="Fujiyama A."/>
            <person name="Delaux P.-M."/>
            <person name="Quint M."/>
            <person name="TheiBen G."/>
            <person name="Hagemann M."/>
            <person name="Harholt J."/>
            <person name="Dunand C."/>
            <person name="Zachgo S."/>
            <person name="Langdale J."/>
            <person name="Maumus F."/>
            <person name="Straeten D.V.D."/>
            <person name="Gould S.B."/>
            <person name="Rensing S.A."/>
        </authorList>
    </citation>
    <scope>NUCLEOTIDE SEQUENCE [LARGE SCALE GENOMIC DNA]</scope>
    <source>
        <strain evidence="8 9">S276</strain>
    </source>
</reference>
<feature type="compositionally biased region" description="Low complexity" evidence="4">
    <location>
        <begin position="2480"/>
        <end position="2492"/>
    </location>
</feature>
<feature type="region of interest" description="Disordered" evidence="4">
    <location>
        <begin position="2753"/>
        <end position="2949"/>
    </location>
</feature>
<organism evidence="8 9">
    <name type="scientific">Chara braunii</name>
    <name type="common">Braun's stonewort</name>
    <dbReference type="NCBI Taxonomy" id="69332"/>
    <lineage>
        <taxon>Eukaryota</taxon>
        <taxon>Viridiplantae</taxon>
        <taxon>Streptophyta</taxon>
        <taxon>Charophyceae</taxon>
        <taxon>Charales</taxon>
        <taxon>Characeae</taxon>
        <taxon>Chara</taxon>
    </lineage>
</organism>
<keyword evidence="3" id="KW-0862">Zinc</keyword>
<feature type="domain" description="Pre-SET" evidence="7">
    <location>
        <begin position="2526"/>
        <end position="2602"/>
    </location>
</feature>
<keyword evidence="2" id="KW-0158">Chromosome</keyword>
<feature type="region of interest" description="Disordered" evidence="4">
    <location>
        <begin position="1029"/>
        <end position="1061"/>
    </location>
</feature>
<accession>A0A388L2G7</accession>
<dbReference type="EMBL" id="BFEA01000246">
    <property type="protein sequence ID" value="GBG76491.1"/>
    <property type="molecule type" value="Genomic_DNA"/>
</dbReference>
<feature type="region of interest" description="Disordered" evidence="4">
    <location>
        <begin position="1661"/>
        <end position="1706"/>
    </location>
</feature>
<dbReference type="SUPFAM" id="SSF82199">
    <property type="entry name" value="SET domain"/>
    <property type="match status" value="1"/>
</dbReference>
<dbReference type="PROSITE" id="PS50867">
    <property type="entry name" value="PRE_SET"/>
    <property type="match status" value="1"/>
</dbReference>
<dbReference type="SMART" id="SM00468">
    <property type="entry name" value="PreSET"/>
    <property type="match status" value="1"/>
</dbReference>
<feature type="domain" description="C2H2-type" evidence="5">
    <location>
        <begin position="1795"/>
        <end position="1823"/>
    </location>
</feature>
<feature type="region of interest" description="Disordered" evidence="4">
    <location>
        <begin position="1368"/>
        <end position="1447"/>
    </location>
</feature>
<feature type="compositionally biased region" description="Basic and acidic residues" evidence="4">
    <location>
        <begin position="1438"/>
        <end position="1447"/>
    </location>
</feature>
<evidence type="ECO:0000256" key="1">
    <source>
        <dbReference type="ARBA" id="ARBA00004286"/>
    </source>
</evidence>
<feature type="region of interest" description="Disordered" evidence="4">
    <location>
        <begin position="1074"/>
        <end position="1112"/>
    </location>
</feature>
<feature type="compositionally biased region" description="Basic residues" evidence="4">
    <location>
        <begin position="2812"/>
        <end position="2834"/>
    </location>
</feature>
<dbReference type="PANTHER" id="PTHR47325">
    <property type="entry name" value="HISTONE-LYSINE N-METHYLTRANSFERASE SUVR5"/>
    <property type="match status" value="1"/>
</dbReference>
<feature type="compositionally biased region" description="Basic and acidic residues" evidence="4">
    <location>
        <begin position="1696"/>
        <end position="1706"/>
    </location>
</feature>
<dbReference type="OrthoDB" id="308383at2759"/>
<feature type="region of interest" description="Disordered" evidence="4">
    <location>
        <begin position="713"/>
        <end position="750"/>
    </location>
</feature>
<dbReference type="InterPro" id="IPR040689">
    <property type="entry name" value="SUVR5_Znf-C2H2_3rpt"/>
</dbReference>
<dbReference type="PANTHER" id="PTHR47325:SF1">
    <property type="entry name" value="HISTONE-LYSINE N-METHYLTRANSFERASE SUVR5"/>
    <property type="match status" value="1"/>
</dbReference>
<feature type="compositionally biased region" description="Polar residues" evidence="4">
    <location>
        <begin position="1903"/>
        <end position="1913"/>
    </location>
</feature>
<proteinExistence type="predicted"/>
<dbReference type="PROSITE" id="PS50157">
    <property type="entry name" value="ZINC_FINGER_C2H2_2"/>
    <property type="match status" value="2"/>
</dbReference>
<keyword evidence="3" id="KW-0863">Zinc-finger</keyword>
<dbReference type="InterPro" id="IPR001214">
    <property type="entry name" value="SET_dom"/>
</dbReference>
<dbReference type="InterPro" id="IPR007728">
    <property type="entry name" value="Pre-SET_dom"/>
</dbReference>
<dbReference type="Gramene" id="GBG76491">
    <property type="protein sequence ID" value="GBG76491"/>
    <property type="gene ID" value="CBR_g22240"/>
</dbReference>
<dbReference type="Proteomes" id="UP000265515">
    <property type="component" value="Unassembled WGS sequence"/>
</dbReference>
<feature type="compositionally biased region" description="Basic residues" evidence="4">
    <location>
        <begin position="2781"/>
        <end position="2792"/>
    </location>
</feature>
<evidence type="ECO:0000313" key="8">
    <source>
        <dbReference type="EMBL" id="GBG76491.1"/>
    </source>
</evidence>
<feature type="region of interest" description="Disordered" evidence="4">
    <location>
        <begin position="1747"/>
        <end position="1795"/>
    </location>
</feature>
<feature type="region of interest" description="Disordered" evidence="4">
    <location>
        <begin position="2406"/>
        <end position="2428"/>
    </location>
</feature>
<dbReference type="Pfam" id="PF00856">
    <property type="entry name" value="SET"/>
    <property type="match status" value="1"/>
</dbReference>
<feature type="region of interest" description="Disordered" evidence="4">
    <location>
        <begin position="1331"/>
        <end position="1355"/>
    </location>
</feature>
<evidence type="ECO:0000256" key="2">
    <source>
        <dbReference type="ARBA" id="ARBA00022454"/>
    </source>
</evidence>
<feature type="compositionally biased region" description="Basic residues" evidence="4">
    <location>
        <begin position="1980"/>
        <end position="1989"/>
    </location>
</feature>
<dbReference type="GO" id="GO:0005694">
    <property type="term" value="C:chromosome"/>
    <property type="evidence" value="ECO:0007669"/>
    <property type="project" value="UniProtKB-SubCell"/>
</dbReference>
<dbReference type="Gene3D" id="2.170.270.10">
    <property type="entry name" value="SET domain"/>
    <property type="match status" value="1"/>
</dbReference>
<dbReference type="STRING" id="69332.A0A388L2G7"/>
<feature type="compositionally biased region" description="Basic residues" evidence="4">
    <location>
        <begin position="2762"/>
        <end position="2773"/>
    </location>
</feature>
<evidence type="ECO:0000259" key="5">
    <source>
        <dbReference type="PROSITE" id="PS50157"/>
    </source>
</evidence>
<feature type="compositionally biased region" description="Basic residues" evidence="4">
    <location>
        <begin position="2938"/>
        <end position="2949"/>
    </location>
</feature>
<feature type="compositionally biased region" description="Basic residues" evidence="4">
    <location>
        <begin position="1770"/>
        <end position="1779"/>
    </location>
</feature>
<evidence type="ECO:0000256" key="4">
    <source>
        <dbReference type="SAM" id="MobiDB-lite"/>
    </source>
</evidence>
<sequence length="2949" mass="318662">MWVHGSCSCICLWAARSVSVWKKFASDTATAVSYNSLCCLLLQLSTMLLEDAFSADWVRIRYEGWKLDCMQADTAVTVERLTKELAKALKWENIHGGQVETRPGHGMEQTWDNSKGGFWMLDRQRRGGRGVVEMMSPCLMEPSAPLQAPMNGFVEGRGASIIGKRGDHHGFMDEAAVDGYHLDPMMGDVPRRIDDNGTENFRAPMGQMGVENRSRRVSASSFGREEGFSYTLGGGGGGATFDAGGRVFGNGGAKDRGAEDGTHSSLFEMECRNEGGNDLRGGFEGMQGSRRAKLAVRRSCIPTAQSQPLWSDWTSNHVLQGPWPSSYGADFVFNEEDGMVHGLQPPNDVVQEQIRMGALAAGMLPPAIHPAGSGTPVAGVDTGFPPMGFGIPNGGYGGGEQTVSLGMGWIMDQHVETSRMSAVPGGDGMAASGGRGEGMMFADMGATATNNRKETIDLTQALSNVDLNGTEPDLMVAASRGGWLEAGPMADVPGSCELGRFSAVGPLEQELRQGIGLSCRWNIGNGTEISEGDFIGGPNASASLPVPVPSGSVASHGADQGFDMAVGGHLAAFSESYGERRGSQREQGADIAQRGLGLEIPESRSRRTSVLPMLNNVCDADETGDDGLQVGTMVGSPLHTEMSKRASVSAQNNNCARVGGSVMAVESSDVMDMSVCQGGSGRDMEEMHGESRESRSPEKMAFLDCLLASDGTEHERSVTGNEKGDGATLLSPGSSGKHGMTPAANGTKVASQKKLSAPICEGITAMGRRCSHRSKPGAQFCEKHKQGNKAKEESGLILIANAIATVAETVSSGAVGLDNRGRTSVGFDSEERTKVPIGLDLDERARANGSVDPAARALIMASTGAPNLEEEADAESGGEHLMSGAIVVYEGEPDDLSAPAPGALLSQPVCLSEEGAGAGAGDDQELEDAVAGLERLEGMAAAAAQSGGGEGGSNAALEPKQADWCQGMTLLGRPCKHRAKPGQRFCEKHKGSSEEKATNERLETDNIMEIVPSDISGSNEVALRALPADDDNRAAGGDGAAGKLGQPLAIEDGSKGEDANASEDRWALAIVPFEMDHTEKQKPVSPETEQRKKHNKPPEEPGRSGRVEGEPPRKVEVCRGITMAGVGCKQRVRQGTTYCDWHVGQAGIEEEGGSPKVMVVSRRQENEKGGRGMMVEKLCEGTTLLGKQCTHRAKPLSRFCEKHNPPSQKNDAEEAGEQENNCTSAAEDDVLDTTKTGCALIQAAECASREVVAVEQAGNWKDMDPQFCIGITLFGSQCSHRPRPGTSFCVKHNPESSKRSSGAERALVCLPLDDGPELGSPSEREVREQLDAEGAKGGTEGVQEQAREEEEREVVRVEVAEEDAVAGRTNNGIGGAADKDEEGNQGKGNGICVDTPGTLRRQRKRKATDDIDGCEDDSGGTEVFVSRQNDGDGGCSKGTEEKKRPENKPTVCVGITKENRRCTHHAMRKKLYCRKHLKKVKRTRANSMVVIQQPATAEETAATLMEMTRGRESAAGNQIADKGVVVINGNPSEPEEDVPSKKRKASEVGNVDATLEAGQREIKAKALEIFAGFIKAVKEGPKDGPAFFPGPFGEGHRMVFESNLLDKTFTMAEKRLEVCEELLVLVAEEQTKMLKGFERSYGKDWVQLLLRRTGEAGYEWRGGDSLAEVNGDTVSDKEEGQQERGTGLGEVLSCEKLGRSSKDGAKMGDEAQVLENGAQREDASLQKLVADGGQEARRQELAALGGAVDETGAGGQVRGEVARATSTTQQKKRKKKKGSSGRGGSGGENQSRKKLRCRSCGAEFEILYEMLLHWRAMHMEAKVGSGGKKSKKQKEKQGRGGAGSGGAVNSTPAKPSVMVDNTIRTEAEVDKGAVGSSVMTANVDAREPSGGPCAEIEDEGRNNDTGASPSSGNKGKAESKASGSRKVHTSPEGVKNNDTDREWRYTCRECGMKFDLLPDLGRHFKAKHIDRQVPPSERKKRDRKRKRCRPSTLEGKHGSKPNNGTAPEASVPALASGNVRAEGARKRKPTWKVLESDHPPDGVLEAVLGTTESERRPEEGGNGTQDGDAVVQEAIAEQLVKLAGWPEDSGRGEEAATVGSLLCAPKADIKQAEGCEALNRCGTEGADMANKESAECALIDTLEDGDDKQLEAYPAKKRLKDMARGKLMNGALEKEVGSEPGGQDTLEPNGRVEGACGHSDDLMVVTEAIDSVGKMESVCGLTGAAVKASMRKLARCRGDGNGTVSGDLHDGKAERENGVLEVTCTEPAGLQRVSLGELAEIAKDSCCKWSMFEVLMERQGKVPDKIAVKANRACCEKGWTISWYKRGYRCPNGCKAAYLKKHRPKNGLMPSGEKAVNREPDEDEDDVAMNGDDNGDGGCRLQNGARNGACTTKEVVIAASKAAVRIEGEGKDGPPEGGDVAQETKPQAARKEIVRRRVLCPDMSFGQETLPIPCIVDETDDDEDADLSCILRENNCHANGNGAGAQNGPQAPTSADLDTRPWESFTYATKRKLDPTLGVDTANSQVACACSGARCLADSCEHVRLFNQDNIEACDIDGELMLDKFPYDERGCIVLQEKYMVYECSPMCMCSDECQNRVLQKGVRVKLEVYRTKHKGWAVRAAEAIPRGTFVCEYIGEVVNDREANRRGERYDQVGCSYLYDIDVHLDPPAYRNRARPFVIDATKYGNVSRFINHSCQPNLVNYQVLVESMDVRLAHVGLYANCDIQAGDELAFDYRYKLLPGKGCPCYCGAPKEGSQWGEKQRRRRRRRRRRKREEEEEKKKKKKKKKKKRGGGGGEEEEEEEEEEKETEKKKKKKKKRRRKKKNLTLKMKNTKKSLWLWLCLNVGGSRGGGGGGEEESDTKDEKSKTNRYGYDSGSTGSEAEEEEKKKRMRREKDEEEEDKEENKKKRTRGEKDEDMDKEDEKKKKRRKEEEEEKKKMKGRRRRRRRR</sequence>
<evidence type="ECO:0000259" key="6">
    <source>
        <dbReference type="PROSITE" id="PS50280"/>
    </source>
</evidence>
<dbReference type="Pfam" id="PF18868">
    <property type="entry name" value="zf-C2H2_3rep"/>
    <property type="match status" value="1"/>
</dbReference>
<dbReference type="SMART" id="SM00355">
    <property type="entry name" value="ZnF_C2H2"/>
    <property type="match status" value="2"/>
</dbReference>
<comment type="caution">
    <text evidence="8">The sequence shown here is derived from an EMBL/GenBank/DDBJ whole genome shotgun (WGS) entry which is preliminary data.</text>
</comment>
<feature type="compositionally biased region" description="Acidic residues" evidence="4">
    <location>
        <begin position="2796"/>
        <end position="2807"/>
    </location>
</feature>